<keyword evidence="2" id="KW-0812">Transmembrane</keyword>
<dbReference type="Pfam" id="PF00226">
    <property type="entry name" value="DnaJ"/>
    <property type="match status" value="1"/>
</dbReference>
<reference evidence="5 6" key="1">
    <citation type="submission" date="2025-04" db="UniProtKB">
        <authorList>
            <consortium name="RefSeq"/>
        </authorList>
    </citation>
    <scope>IDENTIFICATION</scope>
    <source>
        <tissue evidence="5 6">Gonads</tissue>
    </source>
</reference>
<feature type="coiled-coil region" evidence="1">
    <location>
        <begin position="176"/>
        <end position="230"/>
    </location>
</feature>
<protein>
    <submittedName>
        <fullName evidence="5 6">Uncharacterized protein LOC115890349 isoform X1</fullName>
    </submittedName>
</protein>
<proteinExistence type="predicted"/>
<dbReference type="GeneID" id="115890349"/>
<feature type="transmembrane region" description="Helical" evidence="2">
    <location>
        <begin position="151"/>
        <end position="172"/>
    </location>
</feature>
<dbReference type="RefSeq" id="XP_030766408.1">
    <property type="nucleotide sequence ID" value="XM_030910548.1"/>
</dbReference>
<dbReference type="CDD" id="cd06257">
    <property type="entry name" value="DnaJ"/>
    <property type="match status" value="1"/>
</dbReference>
<dbReference type="InterPro" id="IPR036869">
    <property type="entry name" value="J_dom_sf"/>
</dbReference>
<dbReference type="Proteomes" id="UP000504635">
    <property type="component" value="Unplaced"/>
</dbReference>
<name>A0A6J2YT12_SITOR</name>
<evidence type="ECO:0000256" key="2">
    <source>
        <dbReference type="SAM" id="Phobius"/>
    </source>
</evidence>
<evidence type="ECO:0000259" key="3">
    <source>
        <dbReference type="PROSITE" id="PS50076"/>
    </source>
</evidence>
<dbReference type="OrthoDB" id="445556at2759"/>
<organism evidence="4 6">
    <name type="scientific">Sitophilus oryzae</name>
    <name type="common">Rice weevil</name>
    <name type="synonym">Curculio oryzae</name>
    <dbReference type="NCBI Taxonomy" id="7048"/>
    <lineage>
        <taxon>Eukaryota</taxon>
        <taxon>Metazoa</taxon>
        <taxon>Ecdysozoa</taxon>
        <taxon>Arthropoda</taxon>
        <taxon>Hexapoda</taxon>
        <taxon>Insecta</taxon>
        <taxon>Pterygota</taxon>
        <taxon>Neoptera</taxon>
        <taxon>Endopterygota</taxon>
        <taxon>Coleoptera</taxon>
        <taxon>Polyphaga</taxon>
        <taxon>Cucujiformia</taxon>
        <taxon>Curculionidae</taxon>
        <taxon>Dryophthorinae</taxon>
        <taxon>Sitophilus</taxon>
    </lineage>
</organism>
<dbReference type="PROSITE" id="PS50076">
    <property type="entry name" value="DNAJ_2"/>
    <property type="match status" value="1"/>
</dbReference>
<dbReference type="PANTHER" id="PTHR44825:SF1">
    <property type="entry name" value="DNAJ HOMOLOG SUBFAMILY C MEMBER 4"/>
    <property type="match status" value="1"/>
</dbReference>
<keyword evidence="4" id="KW-1185">Reference proteome</keyword>
<dbReference type="PANTHER" id="PTHR44825">
    <property type="match status" value="1"/>
</dbReference>
<dbReference type="KEGG" id="soy:115890349"/>
<dbReference type="RefSeq" id="XP_030766409.1">
    <property type="nucleotide sequence ID" value="XM_030910549.1"/>
</dbReference>
<dbReference type="AlphaFoldDB" id="A0A6J2YT12"/>
<keyword evidence="2" id="KW-1133">Transmembrane helix</keyword>
<sequence>MNQSCCTYLLKLSYNNFYRCFHNSCANKATHYETLKLQRNCTSKEVRESFLKLSKEHHPDLNKDPNAHNQFLKIQEAYNVLSKPGPKASYDLSLSNPHRHIHNVYTSKPGFRGEGPRSYWDDPYFHHQQHYERRYREEDIPFGLNHRPSKATIVFCCIILALMSFTMQMMVVRYRSNQMTRLSNEAEETLNEVRERANRNGNLVQLEILRKKFEEQKQRELEYLKSLERAKGRSL</sequence>
<dbReference type="SUPFAM" id="SSF46565">
    <property type="entry name" value="Chaperone J-domain"/>
    <property type="match status" value="1"/>
</dbReference>
<evidence type="ECO:0000313" key="6">
    <source>
        <dbReference type="RefSeq" id="XP_030766409.1"/>
    </source>
</evidence>
<evidence type="ECO:0000256" key="1">
    <source>
        <dbReference type="SAM" id="Coils"/>
    </source>
</evidence>
<dbReference type="SMART" id="SM00271">
    <property type="entry name" value="DnaJ"/>
    <property type="match status" value="1"/>
</dbReference>
<accession>A0A6J2YT12</accession>
<keyword evidence="2" id="KW-0472">Membrane</keyword>
<dbReference type="Gene3D" id="1.10.287.110">
    <property type="entry name" value="DnaJ domain"/>
    <property type="match status" value="1"/>
</dbReference>
<evidence type="ECO:0000313" key="5">
    <source>
        <dbReference type="RefSeq" id="XP_030766408.1"/>
    </source>
</evidence>
<dbReference type="InterPro" id="IPR052763">
    <property type="entry name" value="DnaJ_C4"/>
</dbReference>
<feature type="domain" description="J" evidence="3">
    <location>
        <begin position="30"/>
        <end position="94"/>
    </location>
</feature>
<gene>
    <name evidence="5 6" type="primary">LOC115890349</name>
</gene>
<dbReference type="InterPro" id="IPR001623">
    <property type="entry name" value="DnaJ_domain"/>
</dbReference>
<dbReference type="PRINTS" id="PR00625">
    <property type="entry name" value="JDOMAIN"/>
</dbReference>
<keyword evidence="1" id="KW-0175">Coiled coil</keyword>
<evidence type="ECO:0000313" key="4">
    <source>
        <dbReference type="Proteomes" id="UP000504635"/>
    </source>
</evidence>